<organism evidence="2 3">
    <name type="scientific">Flavobacterium suzhouense</name>
    <dbReference type="NCBI Taxonomy" id="1529638"/>
    <lineage>
        <taxon>Bacteria</taxon>
        <taxon>Pseudomonadati</taxon>
        <taxon>Bacteroidota</taxon>
        <taxon>Flavobacteriia</taxon>
        <taxon>Flavobacteriales</taxon>
        <taxon>Flavobacteriaceae</taxon>
        <taxon>Flavobacterium</taxon>
    </lineage>
</organism>
<reference evidence="3" key="1">
    <citation type="journal article" date="2019" name="Int. J. Syst. Evol. Microbiol.">
        <title>The Global Catalogue of Microorganisms (GCM) 10K type strain sequencing project: providing services to taxonomists for standard genome sequencing and annotation.</title>
        <authorList>
            <consortium name="The Broad Institute Genomics Platform"/>
            <consortium name="The Broad Institute Genome Sequencing Center for Infectious Disease"/>
            <person name="Wu L."/>
            <person name="Ma J."/>
        </authorList>
    </citation>
    <scope>NUCLEOTIDE SEQUENCE [LARGE SCALE GENOMIC DNA]</scope>
    <source>
        <strain evidence="3">KCTC 42107</strain>
    </source>
</reference>
<feature type="chain" id="PRO_5046952176" evidence="1">
    <location>
        <begin position="22"/>
        <end position="109"/>
    </location>
</feature>
<gene>
    <name evidence="2" type="ORF">ACFSR3_10550</name>
</gene>
<keyword evidence="3" id="KW-1185">Reference proteome</keyword>
<comment type="caution">
    <text evidence="2">The sequence shown here is derived from an EMBL/GenBank/DDBJ whole genome shotgun (WGS) entry which is preliminary data.</text>
</comment>
<protein>
    <submittedName>
        <fullName evidence="2">Uncharacterized protein</fullName>
    </submittedName>
</protein>
<dbReference type="EMBL" id="JBHUMD010000025">
    <property type="protein sequence ID" value="MFD2602495.1"/>
    <property type="molecule type" value="Genomic_DNA"/>
</dbReference>
<evidence type="ECO:0000313" key="2">
    <source>
        <dbReference type="EMBL" id="MFD2602495.1"/>
    </source>
</evidence>
<dbReference type="Proteomes" id="UP001597480">
    <property type="component" value="Unassembled WGS sequence"/>
</dbReference>
<accession>A0ABW5NUI5</accession>
<sequence>MKKFTSLLVMLLLLVVTTGNAQTSLYTFSQSTGTYTEITGGTVLISCLDCGTTYDTNSYPVTLPTAFLFNGTPVTDVVRNNRFTTIRWRKNNNGCKQHYSCRYRIWSYI</sequence>
<evidence type="ECO:0000256" key="1">
    <source>
        <dbReference type="SAM" id="SignalP"/>
    </source>
</evidence>
<proteinExistence type="predicted"/>
<feature type="signal peptide" evidence="1">
    <location>
        <begin position="1"/>
        <end position="21"/>
    </location>
</feature>
<evidence type="ECO:0000313" key="3">
    <source>
        <dbReference type="Proteomes" id="UP001597480"/>
    </source>
</evidence>
<keyword evidence="1" id="KW-0732">Signal</keyword>
<dbReference type="RefSeq" id="WP_379820932.1">
    <property type="nucleotide sequence ID" value="NZ_JBHUMD010000025.1"/>
</dbReference>
<name>A0ABW5NUI5_9FLAO</name>